<dbReference type="AlphaFoldDB" id="A0A8X6YVR5"/>
<feature type="compositionally biased region" description="Polar residues" evidence="1">
    <location>
        <begin position="28"/>
        <end position="37"/>
    </location>
</feature>
<protein>
    <submittedName>
        <fullName evidence="2">Uncharacterized protein</fullName>
    </submittedName>
</protein>
<dbReference type="EMBL" id="BMAV01022692">
    <property type="protein sequence ID" value="GFY77893.1"/>
    <property type="molecule type" value="Genomic_DNA"/>
</dbReference>
<comment type="caution">
    <text evidence="2">The sequence shown here is derived from an EMBL/GenBank/DDBJ whole genome shotgun (WGS) entry which is preliminary data.</text>
</comment>
<keyword evidence="3" id="KW-1185">Reference proteome</keyword>
<proteinExistence type="predicted"/>
<organism evidence="2 3">
    <name type="scientific">Trichonephila inaurata madagascariensis</name>
    <dbReference type="NCBI Taxonomy" id="2747483"/>
    <lineage>
        <taxon>Eukaryota</taxon>
        <taxon>Metazoa</taxon>
        <taxon>Ecdysozoa</taxon>
        <taxon>Arthropoda</taxon>
        <taxon>Chelicerata</taxon>
        <taxon>Arachnida</taxon>
        <taxon>Araneae</taxon>
        <taxon>Araneomorphae</taxon>
        <taxon>Entelegynae</taxon>
        <taxon>Araneoidea</taxon>
        <taxon>Nephilidae</taxon>
        <taxon>Trichonephila</taxon>
        <taxon>Trichonephila inaurata</taxon>
    </lineage>
</organism>
<evidence type="ECO:0000313" key="2">
    <source>
        <dbReference type="EMBL" id="GFY77893.1"/>
    </source>
</evidence>
<accession>A0A8X6YVR5</accession>
<reference evidence="2" key="1">
    <citation type="submission" date="2020-08" db="EMBL/GenBank/DDBJ databases">
        <title>Multicomponent nature underlies the extraordinary mechanical properties of spider dragline silk.</title>
        <authorList>
            <person name="Kono N."/>
            <person name="Nakamura H."/>
            <person name="Mori M."/>
            <person name="Yoshida Y."/>
            <person name="Ohtoshi R."/>
            <person name="Malay A.D."/>
            <person name="Moran D.A.P."/>
            <person name="Tomita M."/>
            <person name="Numata K."/>
            <person name="Arakawa K."/>
        </authorList>
    </citation>
    <scope>NUCLEOTIDE SEQUENCE</scope>
</reference>
<dbReference type="Proteomes" id="UP000886998">
    <property type="component" value="Unassembled WGS sequence"/>
</dbReference>
<feature type="region of interest" description="Disordered" evidence="1">
    <location>
        <begin position="1"/>
        <end position="41"/>
    </location>
</feature>
<evidence type="ECO:0000256" key="1">
    <source>
        <dbReference type="SAM" id="MobiDB-lite"/>
    </source>
</evidence>
<evidence type="ECO:0000313" key="3">
    <source>
        <dbReference type="Proteomes" id="UP000886998"/>
    </source>
</evidence>
<sequence>MNAWTMRSATRKEYKSGGHKSRSSSVSPHATHSTLVVNQEAKADRDTPAYLSADFSLNRGGSFTITTTLLATVGHLWYCALSNFSIWNR</sequence>
<name>A0A8X6YVR5_9ARAC</name>
<gene>
    <name evidence="2" type="ORF">TNIN_119051</name>
</gene>